<dbReference type="InterPro" id="IPR049799">
    <property type="entry name" value="SitI3-like"/>
</dbReference>
<dbReference type="NCBIfam" id="NF040657">
    <property type="entry name" value="immun_SitI3"/>
    <property type="match status" value="1"/>
</dbReference>
<evidence type="ECO:0000313" key="1">
    <source>
        <dbReference type="EMBL" id="MBB4957894.1"/>
    </source>
</evidence>
<name>A0A7W7SN97_9ACTN</name>
<protein>
    <submittedName>
        <fullName evidence="1">Uncharacterized protein</fullName>
    </submittedName>
</protein>
<dbReference type="Proteomes" id="UP000578819">
    <property type="component" value="Unassembled WGS sequence"/>
</dbReference>
<dbReference type="EMBL" id="JACHJW010000001">
    <property type="protein sequence ID" value="MBB4957894.1"/>
    <property type="molecule type" value="Genomic_DNA"/>
</dbReference>
<keyword evidence="2" id="KW-1185">Reference proteome</keyword>
<comment type="caution">
    <text evidence="1">The sequence shown here is derived from an EMBL/GenBank/DDBJ whole genome shotgun (WGS) entry which is preliminary data.</text>
</comment>
<accession>A0A7W7SN97</accession>
<sequence length="149" mass="16781">MSVEYWLTLAGNIPLEDVAKLAVPDATESTTPSGERMLSADLNEECGYVVDIISGSQGYYQAENDGGTLWRWDPETYVEVSFYMRKDTLTAKGKPNMLRAVARVLAGFTEDASLTLNGDWLMLTRFDGKLHKHNMDGWYDKEYDSILPQ</sequence>
<proteinExistence type="predicted"/>
<dbReference type="RefSeq" id="WP_184534070.1">
    <property type="nucleotide sequence ID" value="NZ_JACHJW010000001.1"/>
</dbReference>
<gene>
    <name evidence="1" type="ORF">FHR38_001627</name>
</gene>
<dbReference type="AlphaFoldDB" id="A0A7W7SN97"/>
<evidence type="ECO:0000313" key="2">
    <source>
        <dbReference type="Proteomes" id="UP000578819"/>
    </source>
</evidence>
<organism evidence="1 2">
    <name type="scientific">Micromonospora polyrhachis</name>
    <dbReference type="NCBI Taxonomy" id="1282883"/>
    <lineage>
        <taxon>Bacteria</taxon>
        <taxon>Bacillati</taxon>
        <taxon>Actinomycetota</taxon>
        <taxon>Actinomycetes</taxon>
        <taxon>Micromonosporales</taxon>
        <taxon>Micromonosporaceae</taxon>
        <taxon>Micromonospora</taxon>
    </lineage>
</organism>
<reference evidence="1 2" key="1">
    <citation type="submission" date="2020-08" db="EMBL/GenBank/DDBJ databases">
        <title>Sequencing the genomes of 1000 actinobacteria strains.</title>
        <authorList>
            <person name="Klenk H.-P."/>
        </authorList>
    </citation>
    <scope>NUCLEOTIDE SEQUENCE [LARGE SCALE GENOMIC DNA]</scope>
    <source>
        <strain evidence="1 2">DSM 45886</strain>
    </source>
</reference>